<dbReference type="RefSeq" id="XP_055862274.1">
    <property type="nucleotide sequence ID" value="XM_056006299.1"/>
</dbReference>
<feature type="region of interest" description="Disordered" evidence="1">
    <location>
        <begin position="208"/>
        <end position="265"/>
    </location>
</feature>
<dbReference type="OMA" id="APANKEI"/>
<reference evidence="4" key="1">
    <citation type="submission" date="2025-08" db="UniProtKB">
        <authorList>
            <consortium name="RefSeq"/>
        </authorList>
    </citation>
    <scope>IDENTIFICATION</scope>
</reference>
<name>A0A9W2YHS7_BIOGL</name>
<accession>A0A9W2YHS7</accession>
<organism evidence="3 4">
    <name type="scientific">Biomphalaria glabrata</name>
    <name type="common">Bloodfluke planorb</name>
    <name type="synonym">Freshwater snail</name>
    <dbReference type="NCBI Taxonomy" id="6526"/>
    <lineage>
        <taxon>Eukaryota</taxon>
        <taxon>Metazoa</taxon>
        <taxon>Spiralia</taxon>
        <taxon>Lophotrochozoa</taxon>
        <taxon>Mollusca</taxon>
        <taxon>Gastropoda</taxon>
        <taxon>Heterobranchia</taxon>
        <taxon>Euthyneura</taxon>
        <taxon>Panpulmonata</taxon>
        <taxon>Hygrophila</taxon>
        <taxon>Lymnaeoidea</taxon>
        <taxon>Planorbidae</taxon>
        <taxon>Biomphalaria</taxon>
    </lineage>
</organism>
<feature type="signal peptide" evidence="2">
    <location>
        <begin position="1"/>
        <end position="21"/>
    </location>
</feature>
<feature type="compositionally biased region" description="Low complexity" evidence="1">
    <location>
        <begin position="237"/>
        <end position="258"/>
    </location>
</feature>
<dbReference type="OrthoDB" id="10348561at2759"/>
<dbReference type="AlphaFoldDB" id="A0A9W2YHS7"/>
<evidence type="ECO:0000256" key="2">
    <source>
        <dbReference type="SAM" id="SignalP"/>
    </source>
</evidence>
<proteinExistence type="predicted"/>
<evidence type="ECO:0000256" key="1">
    <source>
        <dbReference type="SAM" id="MobiDB-lite"/>
    </source>
</evidence>
<evidence type="ECO:0000313" key="3">
    <source>
        <dbReference type="Proteomes" id="UP001165740"/>
    </source>
</evidence>
<protein>
    <submittedName>
        <fullName evidence="4">Uncharacterized protein LOC129922061</fullName>
    </submittedName>
</protein>
<sequence length="265" mass="28396">MEAKTCVVLLALVAAAAVADAQRNGRNRGGRPRGPPQLPDGDVYSWARNVSGSSVDESAFVPTGSNLIIMRSFDEGLRGLNLSRASILYDFSTPNPLVAIGSFGPCFITNTNLTYQEVIDELDARNGSSASTTSEIRLDGTSLPLPLEQVRPLYDNYPSLRRACRDGRVIMTTPDVGNAVPFETEDLTILVVDGTVAIRIPKRIPRAPRPIGGFTNPSQSRFGPRGQGRRPGQDLFTTGTQTPSQETTSTSTTTTTTTAKPLSVV</sequence>
<feature type="chain" id="PRO_5040739626" evidence="2">
    <location>
        <begin position="22"/>
        <end position="265"/>
    </location>
</feature>
<keyword evidence="3" id="KW-1185">Reference proteome</keyword>
<keyword evidence="2" id="KW-0732">Signal</keyword>
<dbReference type="GeneID" id="129922061"/>
<evidence type="ECO:0000313" key="4">
    <source>
        <dbReference type="RefSeq" id="XP_055862274.1"/>
    </source>
</evidence>
<feature type="region of interest" description="Disordered" evidence="1">
    <location>
        <begin position="23"/>
        <end position="43"/>
    </location>
</feature>
<dbReference type="Proteomes" id="UP001165740">
    <property type="component" value="Chromosome 12"/>
</dbReference>
<gene>
    <name evidence="4" type="primary">LOC129922061</name>
</gene>